<dbReference type="InterPro" id="IPR004489">
    <property type="entry name" value="Succ_DH/fum_Rdtase_Fe-S"/>
</dbReference>
<evidence type="ECO:0000256" key="2">
    <source>
        <dbReference type="ARBA" id="ARBA00001966"/>
    </source>
</evidence>
<keyword evidence="7" id="KW-0001">2Fe-2S</keyword>
<protein>
    <recommendedName>
        <fullName evidence="4">succinate dehydrogenase</fullName>
        <ecNumber evidence="4">1.3.5.1</ecNumber>
    </recommendedName>
</protein>
<keyword evidence="5" id="KW-0004">4Fe-4S</keyword>
<comment type="cofactor">
    <cofactor evidence="13">
        <name>[2Fe-2S] cluster</name>
        <dbReference type="ChEBI" id="CHEBI:190135"/>
    </cofactor>
</comment>
<dbReference type="PROSITE" id="PS51379">
    <property type="entry name" value="4FE4S_FER_2"/>
    <property type="match status" value="1"/>
</dbReference>
<evidence type="ECO:0000313" key="15">
    <source>
        <dbReference type="EMBL" id="QUV94367.1"/>
    </source>
</evidence>
<dbReference type="Pfam" id="PF13085">
    <property type="entry name" value="Fer2_3"/>
    <property type="match status" value="1"/>
</dbReference>
<name>A0ABX8B1A0_9BACT</name>
<dbReference type="Pfam" id="PF13183">
    <property type="entry name" value="Fer4_8"/>
    <property type="match status" value="1"/>
</dbReference>
<evidence type="ECO:0000256" key="10">
    <source>
        <dbReference type="ARBA" id="ARBA00023004"/>
    </source>
</evidence>
<evidence type="ECO:0000256" key="4">
    <source>
        <dbReference type="ARBA" id="ARBA00012792"/>
    </source>
</evidence>
<keyword evidence="8" id="KW-0479">Metal-binding</keyword>
<dbReference type="InterPro" id="IPR050573">
    <property type="entry name" value="SDH/FRD_Iron-Sulfur"/>
</dbReference>
<keyword evidence="12" id="KW-0003">3Fe-4S</keyword>
<dbReference type="InterPro" id="IPR017896">
    <property type="entry name" value="4Fe4S_Fe-S-bd"/>
</dbReference>
<comment type="cofactor">
    <cofactor evidence="2">
        <name>[4Fe-4S] cluster</name>
        <dbReference type="ChEBI" id="CHEBI:49883"/>
    </cofactor>
</comment>
<dbReference type="NCBIfam" id="TIGR00384">
    <property type="entry name" value="dhsB"/>
    <property type="match status" value="1"/>
</dbReference>
<dbReference type="SUPFAM" id="SSF46548">
    <property type="entry name" value="alpha-helical ferredoxin"/>
    <property type="match status" value="1"/>
</dbReference>
<dbReference type="EMBL" id="CP072642">
    <property type="protein sequence ID" value="QUV94367.1"/>
    <property type="molecule type" value="Genomic_DNA"/>
</dbReference>
<dbReference type="InterPro" id="IPR012675">
    <property type="entry name" value="Beta-grasp_dom_sf"/>
</dbReference>
<evidence type="ECO:0000259" key="14">
    <source>
        <dbReference type="PROSITE" id="PS51379"/>
    </source>
</evidence>
<dbReference type="Gene3D" id="1.10.1060.10">
    <property type="entry name" value="Alpha-helical ferredoxin"/>
    <property type="match status" value="1"/>
</dbReference>
<dbReference type="Gene3D" id="3.10.20.30">
    <property type="match status" value="1"/>
</dbReference>
<evidence type="ECO:0000256" key="13">
    <source>
        <dbReference type="ARBA" id="ARBA00034078"/>
    </source>
</evidence>
<evidence type="ECO:0000256" key="5">
    <source>
        <dbReference type="ARBA" id="ARBA00022485"/>
    </source>
</evidence>
<keyword evidence="11" id="KW-0411">Iron-sulfur</keyword>
<keyword evidence="6" id="KW-0816">Tricarboxylic acid cycle</keyword>
<proteinExistence type="inferred from homology"/>
<evidence type="ECO:0000256" key="9">
    <source>
        <dbReference type="ARBA" id="ARBA00023002"/>
    </source>
</evidence>
<evidence type="ECO:0000256" key="6">
    <source>
        <dbReference type="ARBA" id="ARBA00022532"/>
    </source>
</evidence>
<evidence type="ECO:0000256" key="12">
    <source>
        <dbReference type="ARBA" id="ARBA00023291"/>
    </source>
</evidence>
<dbReference type="Proteomes" id="UP000677668">
    <property type="component" value="Chromosome 1"/>
</dbReference>
<keyword evidence="10" id="KW-0408">Iron</keyword>
<evidence type="ECO:0000256" key="1">
    <source>
        <dbReference type="ARBA" id="ARBA00001927"/>
    </source>
</evidence>
<dbReference type="InterPro" id="IPR036010">
    <property type="entry name" value="2Fe-2S_ferredoxin-like_sf"/>
</dbReference>
<dbReference type="InterPro" id="IPR009051">
    <property type="entry name" value="Helical_ferredxn"/>
</dbReference>
<keyword evidence="16" id="KW-1185">Reference proteome</keyword>
<dbReference type="RefSeq" id="WP_211422666.1">
    <property type="nucleotide sequence ID" value="NZ_CP072642.1"/>
</dbReference>
<dbReference type="InterPro" id="IPR017900">
    <property type="entry name" value="4Fe4S_Fe_S_CS"/>
</dbReference>
<evidence type="ECO:0000256" key="3">
    <source>
        <dbReference type="ARBA" id="ARBA00009433"/>
    </source>
</evidence>
<dbReference type="PANTHER" id="PTHR11921">
    <property type="entry name" value="SUCCINATE DEHYDROGENASE IRON-SULFUR PROTEIN"/>
    <property type="match status" value="1"/>
</dbReference>
<comment type="similarity">
    <text evidence="3">Belongs to the succinate dehydrogenase/fumarate reductase iron-sulfur protein family.</text>
</comment>
<comment type="cofactor">
    <cofactor evidence="1">
        <name>[3Fe-4S] cluster</name>
        <dbReference type="ChEBI" id="CHEBI:21137"/>
    </cofactor>
</comment>
<evidence type="ECO:0000256" key="11">
    <source>
        <dbReference type="ARBA" id="ARBA00023014"/>
    </source>
</evidence>
<feature type="domain" description="4Fe-4S ferredoxin-type" evidence="14">
    <location>
        <begin position="146"/>
        <end position="177"/>
    </location>
</feature>
<dbReference type="PANTHER" id="PTHR11921:SF29">
    <property type="entry name" value="SUCCINATE DEHYDROGENASE [UBIQUINONE] IRON-SULFUR SUBUNIT, MITOCHONDRIAL"/>
    <property type="match status" value="1"/>
</dbReference>
<evidence type="ECO:0000313" key="16">
    <source>
        <dbReference type="Proteomes" id="UP000677668"/>
    </source>
</evidence>
<dbReference type="InterPro" id="IPR025192">
    <property type="entry name" value="Succ_DH/fum_Rdtase_N"/>
</dbReference>
<evidence type="ECO:0000256" key="7">
    <source>
        <dbReference type="ARBA" id="ARBA00022714"/>
    </source>
</evidence>
<dbReference type="EC" id="1.3.5.1" evidence="4"/>
<dbReference type="SUPFAM" id="SSF54292">
    <property type="entry name" value="2Fe-2S ferredoxin-like"/>
    <property type="match status" value="1"/>
</dbReference>
<organism evidence="15 16">
    <name type="scientific">Chloracidobacterium sp. N</name>
    <dbReference type="NCBI Taxonomy" id="2821540"/>
    <lineage>
        <taxon>Bacteria</taxon>
        <taxon>Pseudomonadati</taxon>
        <taxon>Acidobacteriota</taxon>
        <taxon>Terriglobia</taxon>
        <taxon>Terriglobales</taxon>
        <taxon>Acidobacteriaceae</taxon>
        <taxon>Chloracidobacterium</taxon>
        <taxon>Chloracidobacterium aggregatum</taxon>
    </lineage>
</organism>
<keyword evidence="9" id="KW-0560">Oxidoreductase</keyword>
<dbReference type="PROSITE" id="PS00198">
    <property type="entry name" value="4FE4S_FER_1"/>
    <property type="match status" value="1"/>
</dbReference>
<dbReference type="NCBIfam" id="NF006391">
    <property type="entry name" value="PRK08640.1"/>
    <property type="match status" value="1"/>
</dbReference>
<accession>A0ABX8B1A0</accession>
<sequence length="250" mass="27994">MTREKIVLRIRRQDEPGKPTRWEEFALPYRPNMNIISCLMEIQKNPVTASGQATTPVVWECSCLEHVCGSCSMVINGKARQSCSTLVDKLEDGPITLEPLTKFPVIRDLQVDRSRLFQDLKKVKAWIPIDGTYPMGPGPRLDQKTTEIRYKLSTCMSCAVCMEVCPQYNERSSFVGPSVLNQVRLMNLHPTGKLNRDERLETIMGDGGITDCGNAQNCVKACPKNIPLTESIADLGRQTTIHGLLGWLMP</sequence>
<gene>
    <name evidence="15" type="primary">sdhB</name>
    <name evidence="15" type="ORF">J8C05_02660</name>
</gene>
<evidence type="ECO:0000256" key="8">
    <source>
        <dbReference type="ARBA" id="ARBA00022723"/>
    </source>
</evidence>
<reference evidence="15 16" key="1">
    <citation type="submission" date="2021-03" db="EMBL/GenBank/DDBJ databases">
        <title>Genomic and phenotypic characterization of Chloracidobacterium isolates provides evidence for multiple species.</title>
        <authorList>
            <person name="Saini M.K."/>
            <person name="Costas A.M.G."/>
            <person name="Tank M."/>
            <person name="Bryant D.A."/>
        </authorList>
    </citation>
    <scope>NUCLEOTIDE SEQUENCE [LARGE SCALE GENOMIC DNA]</scope>
    <source>
        <strain evidence="15 16">N</strain>
    </source>
</reference>